<dbReference type="InterPro" id="IPR027543">
    <property type="entry name" value="Lon_bac"/>
</dbReference>
<keyword evidence="2 10" id="KW-0963">Cytoplasm</keyword>
<evidence type="ECO:0000256" key="1">
    <source>
        <dbReference type="ARBA" id="ARBA00004496"/>
    </source>
</evidence>
<keyword evidence="16" id="KW-0175">Coiled coil</keyword>
<dbReference type="InterPro" id="IPR015947">
    <property type="entry name" value="PUA-like_sf"/>
</dbReference>
<dbReference type="EMBL" id="CBFW010000202">
    <property type="protein sequence ID" value="CDC74188.1"/>
    <property type="molecule type" value="Genomic_DNA"/>
</dbReference>
<dbReference type="GO" id="GO:0043565">
    <property type="term" value="F:sequence-specific DNA binding"/>
    <property type="evidence" value="ECO:0007669"/>
    <property type="project" value="UniProtKB-UniRule"/>
</dbReference>
<reference evidence="19" key="1">
    <citation type="submission" date="2012-11" db="EMBL/GenBank/DDBJ databases">
        <title>Dependencies among metagenomic species, viruses, plasmids and units of genetic variation.</title>
        <authorList>
            <person name="Nielsen H.B."/>
            <person name="Almeida M."/>
            <person name="Juncker A.S."/>
            <person name="Rasmussen S."/>
            <person name="Li J."/>
            <person name="Sunagawa S."/>
            <person name="Plichta D."/>
            <person name="Gautier L."/>
            <person name="Le Chatelier E."/>
            <person name="Peletier E."/>
            <person name="Bonde I."/>
            <person name="Nielsen T."/>
            <person name="Manichanh C."/>
            <person name="Arumugam M."/>
            <person name="Batto J."/>
            <person name="Santos M.B.Q.D."/>
            <person name="Blom N."/>
            <person name="Borruel N."/>
            <person name="Burgdorf K.S."/>
            <person name="Boumezbeur F."/>
            <person name="Casellas F."/>
            <person name="Dore J."/>
            <person name="Guarner F."/>
            <person name="Hansen T."/>
            <person name="Hildebrand F."/>
            <person name="Kaas R.S."/>
            <person name="Kennedy S."/>
            <person name="Kristiansen K."/>
            <person name="Kultima J.R."/>
            <person name="Leonard P."/>
            <person name="Levenez F."/>
            <person name="Lund O."/>
            <person name="Moumen B."/>
            <person name="Le Paslier D."/>
            <person name="Pons N."/>
            <person name="Pedersen O."/>
            <person name="Prifti E."/>
            <person name="Qin J."/>
            <person name="Raes J."/>
            <person name="Tap J."/>
            <person name="Tims S."/>
            <person name="Ussery D.W."/>
            <person name="Yamada T."/>
            <person name="MetaHit consortium"/>
            <person name="Renault P."/>
            <person name="Sicheritz-Ponten T."/>
            <person name="Bork P."/>
            <person name="Wang J."/>
            <person name="Brunak S."/>
            <person name="Ehrlich S.D."/>
        </authorList>
    </citation>
    <scope>NUCLEOTIDE SEQUENCE [LARGE SCALE GENOMIC DNA]</scope>
</reference>
<evidence type="ECO:0000256" key="16">
    <source>
        <dbReference type="SAM" id="Coils"/>
    </source>
</evidence>
<dbReference type="Pfam" id="PF02190">
    <property type="entry name" value="LON_substr_bdg"/>
    <property type="match status" value="1"/>
</dbReference>
<dbReference type="SMART" id="SM00382">
    <property type="entry name" value="AAA"/>
    <property type="match status" value="1"/>
</dbReference>
<dbReference type="Pfam" id="PF00004">
    <property type="entry name" value="AAA"/>
    <property type="match status" value="1"/>
</dbReference>
<keyword evidence="6 10" id="KW-0720">Serine protease</keyword>
<dbReference type="GO" id="GO:0004252">
    <property type="term" value="F:serine-type endopeptidase activity"/>
    <property type="evidence" value="ECO:0007669"/>
    <property type="project" value="UniProtKB-UniRule"/>
</dbReference>
<dbReference type="Gene3D" id="1.10.8.60">
    <property type="match status" value="1"/>
</dbReference>
<dbReference type="Proteomes" id="UP000017938">
    <property type="component" value="Unassembled WGS sequence"/>
</dbReference>
<feature type="domain" description="Lon N-terminal" evidence="18">
    <location>
        <begin position="13"/>
        <end position="208"/>
    </location>
</feature>
<dbReference type="InterPro" id="IPR027065">
    <property type="entry name" value="Lon_Prtase"/>
</dbReference>
<dbReference type="SUPFAM" id="SSF88697">
    <property type="entry name" value="PUA domain-like"/>
    <property type="match status" value="1"/>
</dbReference>
<feature type="binding site" evidence="10 13">
    <location>
        <begin position="361"/>
        <end position="368"/>
    </location>
    <ligand>
        <name>ATP</name>
        <dbReference type="ChEBI" id="CHEBI:30616"/>
    </ligand>
</feature>
<dbReference type="InterPro" id="IPR008269">
    <property type="entry name" value="Lon_proteolytic"/>
</dbReference>
<dbReference type="SUPFAM" id="SSF54211">
    <property type="entry name" value="Ribosomal protein S5 domain 2-like"/>
    <property type="match status" value="1"/>
</dbReference>
<dbReference type="InterPro" id="IPR008268">
    <property type="entry name" value="Peptidase_S16_AS"/>
</dbReference>
<dbReference type="Pfam" id="PF22667">
    <property type="entry name" value="Lon_lid"/>
    <property type="match status" value="1"/>
</dbReference>
<dbReference type="GO" id="GO:0034605">
    <property type="term" value="P:cellular response to heat"/>
    <property type="evidence" value="ECO:0007669"/>
    <property type="project" value="UniProtKB-UniRule"/>
</dbReference>
<evidence type="ECO:0000259" key="17">
    <source>
        <dbReference type="PROSITE" id="PS51786"/>
    </source>
</evidence>
<comment type="subcellular location">
    <subcellularLocation>
        <location evidence="1 10 11">Cytoplasm</location>
    </subcellularLocation>
</comment>
<evidence type="ECO:0000256" key="15">
    <source>
        <dbReference type="RuleBase" id="RU000591"/>
    </source>
</evidence>
<dbReference type="InterPro" id="IPR014721">
    <property type="entry name" value="Ribsml_uS5_D2-typ_fold_subgr"/>
</dbReference>
<dbReference type="InterPro" id="IPR003959">
    <property type="entry name" value="ATPase_AAA_core"/>
</dbReference>
<dbReference type="EC" id="3.4.21.53" evidence="10 11"/>
<dbReference type="PANTHER" id="PTHR10046">
    <property type="entry name" value="ATP DEPENDENT LON PROTEASE FAMILY MEMBER"/>
    <property type="match status" value="1"/>
</dbReference>
<dbReference type="InterPro" id="IPR046336">
    <property type="entry name" value="Lon_prtase_N_sf"/>
</dbReference>
<evidence type="ECO:0000256" key="2">
    <source>
        <dbReference type="ARBA" id="ARBA00022490"/>
    </source>
</evidence>
<accession>R6TL85</accession>
<gene>
    <name evidence="10" type="primary">lon</name>
    <name evidence="19" type="ORF">BN580_01437</name>
</gene>
<dbReference type="InterPro" id="IPR027417">
    <property type="entry name" value="P-loop_NTPase"/>
</dbReference>
<dbReference type="SMART" id="SM00464">
    <property type="entry name" value="LON"/>
    <property type="match status" value="1"/>
</dbReference>
<dbReference type="AlphaFoldDB" id="R6TL85"/>
<comment type="function">
    <text evidence="10">ATP-dependent serine protease that mediates the selective degradation of mutant and abnormal proteins as well as certain short-lived regulatory proteins. Required for cellular homeostasis and for survival from DNA damage and developmental changes induced by stress. Degrades polypeptides processively to yield small peptide fragments that are 5 to 10 amino acids long. Binds to DNA in a double-stranded, site-specific manner.</text>
</comment>
<dbReference type="PRINTS" id="PR00830">
    <property type="entry name" value="ENDOLAPTASE"/>
</dbReference>
<keyword evidence="3 10" id="KW-0645">Protease</keyword>
<evidence type="ECO:0000256" key="9">
    <source>
        <dbReference type="ARBA" id="ARBA00050665"/>
    </source>
</evidence>
<dbReference type="CDD" id="cd19500">
    <property type="entry name" value="RecA-like_Lon"/>
    <property type="match status" value="1"/>
</dbReference>
<dbReference type="GO" id="GO:0005524">
    <property type="term" value="F:ATP binding"/>
    <property type="evidence" value="ECO:0007669"/>
    <property type="project" value="UniProtKB-UniRule"/>
</dbReference>
<evidence type="ECO:0000256" key="7">
    <source>
        <dbReference type="ARBA" id="ARBA00022840"/>
    </source>
</evidence>
<dbReference type="Gene3D" id="3.40.50.300">
    <property type="entry name" value="P-loop containing nucleotide triphosphate hydrolases"/>
    <property type="match status" value="1"/>
</dbReference>
<protein>
    <recommendedName>
        <fullName evidence="10 11">Lon protease</fullName>
        <ecNumber evidence="10 11">3.4.21.53</ecNumber>
    </recommendedName>
    <alternativeName>
        <fullName evidence="10">ATP-dependent protease La</fullName>
    </alternativeName>
</protein>
<comment type="catalytic activity">
    <reaction evidence="9 10 11 14">
        <text>Hydrolysis of proteins in presence of ATP.</text>
        <dbReference type="EC" id="3.4.21.53"/>
    </reaction>
</comment>
<keyword evidence="7 10" id="KW-0067">ATP-binding</keyword>
<evidence type="ECO:0000256" key="14">
    <source>
        <dbReference type="PROSITE-ProRule" id="PRU01122"/>
    </source>
</evidence>
<dbReference type="InterPro" id="IPR003593">
    <property type="entry name" value="AAA+_ATPase"/>
</dbReference>
<keyword evidence="5 10" id="KW-0378">Hydrolase</keyword>
<dbReference type="NCBIfam" id="TIGR00763">
    <property type="entry name" value="lon"/>
    <property type="match status" value="1"/>
</dbReference>
<organism evidence="19 20">
    <name type="scientific">Candidatus Colimorpha enterica</name>
    <dbReference type="NCBI Taxonomy" id="3083063"/>
    <lineage>
        <taxon>Bacteria</taxon>
        <taxon>Pseudomonadati</taxon>
        <taxon>Bacteroidota</taxon>
        <taxon>Bacteroidia</taxon>
        <taxon>Bacteroidales</taxon>
        <taxon>Candidatus Colimorpha</taxon>
    </lineage>
</organism>
<dbReference type="FunFam" id="3.40.50.300:FF:000021">
    <property type="entry name" value="Lon protease homolog"/>
    <property type="match status" value="1"/>
</dbReference>
<evidence type="ECO:0000256" key="11">
    <source>
        <dbReference type="PIRNR" id="PIRNR001174"/>
    </source>
</evidence>
<dbReference type="PROSITE" id="PS01046">
    <property type="entry name" value="LON_SER"/>
    <property type="match status" value="1"/>
</dbReference>
<dbReference type="Gene3D" id="1.20.58.1480">
    <property type="match status" value="1"/>
</dbReference>
<comment type="caution">
    <text evidence="19">The sequence shown here is derived from an EMBL/GenBank/DDBJ whole genome shotgun (WGS) entry which is preliminary data.</text>
</comment>
<name>R6TL85_9BACT</name>
<evidence type="ECO:0000259" key="18">
    <source>
        <dbReference type="PROSITE" id="PS51787"/>
    </source>
</evidence>
<dbReference type="GO" id="GO:0005737">
    <property type="term" value="C:cytoplasm"/>
    <property type="evidence" value="ECO:0007669"/>
    <property type="project" value="UniProtKB-SubCell"/>
</dbReference>
<dbReference type="InterPro" id="IPR004815">
    <property type="entry name" value="Lon_bac/euk-typ"/>
</dbReference>
<evidence type="ECO:0000313" key="20">
    <source>
        <dbReference type="Proteomes" id="UP000017938"/>
    </source>
</evidence>
<dbReference type="STRING" id="1263015.BN580_01437"/>
<evidence type="ECO:0000256" key="8">
    <source>
        <dbReference type="ARBA" id="ARBA00023016"/>
    </source>
</evidence>
<dbReference type="PROSITE" id="PS51786">
    <property type="entry name" value="LON_PROTEOLYTIC"/>
    <property type="match status" value="1"/>
</dbReference>
<sequence>MPKYIEKAERMHLPALAMRGLIAFPAIPLTFEVADEADAGVCLEAEKNDGVIFIVSLRDLSLTGTTEENLYSVGTVVKIKQTVKLPEGNLKVFAAGICRATAENLTIDDSIITADVIGKDLRLADKNSVKAEALVAEMRNTFDSFSKLMPKPSNELVTAIKSLSDPGLLADFIAGSVLMNYVDKQMVLEEFDPMRRAELVCLLMERESDILRTEMNIHKKVRAQLDANQRDYYLKEQLRAIRDELGENEEEEDEEIVEYNSKIAAANLPDEVREKLVKEVKKLAKTPYTSAESSVMRNYLDLCLELPWGVKSKDRIDVAAAKKILDEDHDGLDRVKERILEFIAVKQLNPELKNQVLCLVGPPGTGKTSIGASVARALKRKYVRVSLGGVRDEADIRGHRKTYIAAMPGRIVTAINQAGTMNPVILLDEIDKLTRDAHGDPASALLEVLDAEQNKAFRDHFVELPVDLSDCLFIATANDMENIPRPLADRMEIIELKIYTRHEKLAIAKDHLIPKQLKRHGLNKRMLRIKEDAVLEIIDFYTREAGVRNLEREIASVCRKAAKNIVGQGLKSVTVKAENVKDYLGVRKILPDKIYSDNEVGVVNGLAYTEVGGDLLRVEAAAMPGSGKVELTGSLGDVMKESAKAAITYIRSHSEELGVDSEFYKTKDIHIHVPEGAVPKDGPSAGVTIITALASELSGKPVRRDIAMTGEVTLRGRVLAIGGLKEKTMAAYKAGVHTVCIPSENQRDLSEIDPLVRENLEFIPCSNVDQVLKAAIVR</sequence>
<evidence type="ECO:0000256" key="5">
    <source>
        <dbReference type="ARBA" id="ARBA00022801"/>
    </source>
</evidence>
<comment type="similarity">
    <text evidence="10 11 14 15">Belongs to the peptidase S16 family.</text>
</comment>
<proteinExistence type="evidence at transcript level"/>
<dbReference type="InterPro" id="IPR054594">
    <property type="entry name" value="Lon_lid"/>
</dbReference>
<dbReference type="Gene3D" id="3.30.230.10">
    <property type="match status" value="1"/>
</dbReference>
<dbReference type="Gene3D" id="2.30.130.40">
    <property type="entry name" value="LON domain-like"/>
    <property type="match status" value="1"/>
</dbReference>
<feature type="active site" evidence="10 12">
    <location>
        <position position="727"/>
    </location>
</feature>
<comment type="induction">
    <text evidence="10">By heat shock.</text>
</comment>
<evidence type="ECO:0000313" key="19">
    <source>
        <dbReference type="EMBL" id="CDC74188.1"/>
    </source>
</evidence>
<evidence type="ECO:0000256" key="10">
    <source>
        <dbReference type="HAMAP-Rule" id="MF_01973"/>
    </source>
</evidence>
<dbReference type="GO" id="GO:0006515">
    <property type="term" value="P:protein quality control for misfolded or incompletely synthesized proteins"/>
    <property type="evidence" value="ECO:0007669"/>
    <property type="project" value="UniProtKB-UniRule"/>
</dbReference>
<dbReference type="Gene3D" id="1.20.5.5270">
    <property type="match status" value="1"/>
</dbReference>
<feature type="coiled-coil region" evidence="16">
    <location>
        <begin position="234"/>
        <end position="262"/>
    </location>
</feature>
<dbReference type="GO" id="GO:0016887">
    <property type="term" value="F:ATP hydrolysis activity"/>
    <property type="evidence" value="ECO:0007669"/>
    <property type="project" value="UniProtKB-UniRule"/>
</dbReference>
<dbReference type="InterPro" id="IPR003111">
    <property type="entry name" value="Lon_prtase_N"/>
</dbReference>
<comment type="subunit">
    <text evidence="10 11">Homohexamer. Organized in a ring with a central cavity.</text>
</comment>
<feature type="active site" evidence="10 12">
    <location>
        <position position="684"/>
    </location>
</feature>
<evidence type="ECO:0000256" key="13">
    <source>
        <dbReference type="PIRSR" id="PIRSR001174-2"/>
    </source>
</evidence>
<evidence type="ECO:0000256" key="12">
    <source>
        <dbReference type="PIRSR" id="PIRSR001174-1"/>
    </source>
</evidence>
<dbReference type="PROSITE" id="PS51787">
    <property type="entry name" value="LON_N"/>
    <property type="match status" value="1"/>
</dbReference>
<dbReference type="SUPFAM" id="SSF52540">
    <property type="entry name" value="P-loop containing nucleoside triphosphate hydrolases"/>
    <property type="match status" value="1"/>
</dbReference>
<dbReference type="GO" id="GO:0004176">
    <property type="term" value="F:ATP-dependent peptidase activity"/>
    <property type="evidence" value="ECO:0007669"/>
    <property type="project" value="UniProtKB-UniRule"/>
</dbReference>
<dbReference type="PIRSF" id="PIRSF001174">
    <property type="entry name" value="Lon_proteas"/>
    <property type="match status" value="1"/>
</dbReference>
<evidence type="ECO:0000256" key="4">
    <source>
        <dbReference type="ARBA" id="ARBA00022741"/>
    </source>
</evidence>
<dbReference type="Pfam" id="PF05362">
    <property type="entry name" value="Lon_C"/>
    <property type="match status" value="1"/>
</dbReference>
<evidence type="ECO:0000256" key="3">
    <source>
        <dbReference type="ARBA" id="ARBA00022670"/>
    </source>
</evidence>
<dbReference type="InterPro" id="IPR020568">
    <property type="entry name" value="Ribosomal_Su5_D2-typ_SF"/>
</dbReference>
<keyword evidence="4 10" id="KW-0547">Nucleotide-binding</keyword>
<evidence type="ECO:0000256" key="6">
    <source>
        <dbReference type="ARBA" id="ARBA00022825"/>
    </source>
</evidence>
<feature type="domain" description="Lon proteolytic" evidence="17">
    <location>
        <begin position="597"/>
        <end position="778"/>
    </location>
</feature>
<dbReference type="HAMAP" id="MF_01973">
    <property type="entry name" value="lon_bact"/>
    <property type="match status" value="1"/>
</dbReference>
<keyword evidence="8 10" id="KW-0346">Stress response</keyword>